<dbReference type="Proteomes" id="UP001597542">
    <property type="component" value="Unassembled WGS sequence"/>
</dbReference>
<dbReference type="SUPFAM" id="SSF53686">
    <property type="entry name" value="Tryptophan synthase beta subunit-like PLP-dependent enzymes"/>
    <property type="match status" value="1"/>
</dbReference>
<evidence type="ECO:0000313" key="5">
    <source>
        <dbReference type="Proteomes" id="UP001597542"/>
    </source>
</evidence>
<evidence type="ECO:0000256" key="2">
    <source>
        <dbReference type="ARBA" id="ARBA00022898"/>
    </source>
</evidence>
<evidence type="ECO:0000256" key="1">
    <source>
        <dbReference type="ARBA" id="ARBA00001933"/>
    </source>
</evidence>
<dbReference type="PANTHER" id="PTHR10314">
    <property type="entry name" value="CYSTATHIONINE BETA-SYNTHASE"/>
    <property type="match status" value="1"/>
</dbReference>
<sequence length="349" mass="37091">MRDFIPRRGRGIVSHVSELIGRTPLFEVCVTGSGVRLLLKLEQFNPTGSAKVRMAEQMIADAEREGKLRPGGRIVEPTSGNTGLGLALAALERGYRFTAVVDHHASKDKLRAMAALGAELVYVGGEGGGELRSVERRRVAAELVAADREAYWPDQHNHPGNGGGYRELAKELLADAGQVDWLIGAIGTGGSLCGTVRELRRLRCPARTLAVEPAGSIIFGAPPGPYRQTGSGSPEGFPVGANVCRDLIDEGVQASDVDAFATARALARHTGLMVGGSAGGAIHAALNRIDTMRPGSTAVVLVCDAGEKYLDTVFDDEWLRGHGLHAPEIEAEVGKRLGRHEDVGLRWVS</sequence>
<name>A0ABW5I6A1_9PSEU</name>
<dbReference type="Gene3D" id="3.40.50.1100">
    <property type="match status" value="2"/>
</dbReference>
<keyword evidence="2" id="KW-0663">Pyridoxal phosphate</keyword>
<proteinExistence type="predicted"/>
<dbReference type="InterPro" id="IPR036052">
    <property type="entry name" value="TrpB-like_PALP_sf"/>
</dbReference>
<dbReference type="InterPro" id="IPR050214">
    <property type="entry name" value="Cys_Synth/Cystath_Beta-Synth"/>
</dbReference>
<dbReference type="EMBL" id="JBHUKQ010000015">
    <property type="protein sequence ID" value="MFD2484894.1"/>
    <property type="molecule type" value="Genomic_DNA"/>
</dbReference>
<comment type="cofactor">
    <cofactor evidence="1">
        <name>pyridoxal 5'-phosphate</name>
        <dbReference type="ChEBI" id="CHEBI:597326"/>
    </cofactor>
</comment>
<dbReference type="Pfam" id="PF00291">
    <property type="entry name" value="PALP"/>
    <property type="match status" value="1"/>
</dbReference>
<organism evidence="4 5">
    <name type="scientific">Amycolatopsis albidoflavus</name>
    <dbReference type="NCBI Taxonomy" id="102226"/>
    <lineage>
        <taxon>Bacteria</taxon>
        <taxon>Bacillati</taxon>
        <taxon>Actinomycetota</taxon>
        <taxon>Actinomycetes</taxon>
        <taxon>Pseudonocardiales</taxon>
        <taxon>Pseudonocardiaceae</taxon>
        <taxon>Amycolatopsis</taxon>
    </lineage>
</organism>
<dbReference type="CDD" id="cd01561">
    <property type="entry name" value="CBS_like"/>
    <property type="match status" value="1"/>
</dbReference>
<dbReference type="InterPro" id="IPR001216">
    <property type="entry name" value="P-phosphate_BS"/>
</dbReference>
<evidence type="ECO:0000259" key="3">
    <source>
        <dbReference type="Pfam" id="PF00291"/>
    </source>
</evidence>
<dbReference type="InterPro" id="IPR001926">
    <property type="entry name" value="TrpB-like_PALP"/>
</dbReference>
<gene>
    <name evidence="4" type="ORF">ACFSUT_31780</name>
</gene>
<feature type="domain" description="Tryptophan synthase beta chain-like PALP" evidence="3">
    <location>
        <begin position="16"/>
        <end position="304"/>
    </location>
</feature>
<keyword evidence="5" id="KW-1185">Reference proteome</keyword>
<dbReference type="PROSITE" id="PS00901">
    <property type="entry name" value="CYS_SYNTHASE"/>
    <property type="match status" value="1"/>
</dbReference>
<reference evidence="5" key="1">
    <citation type="journal article" date="2019" name="Int. J. Syst. Evol. Microbiol.">
        <title>The Global Catalogue of Microorganisms (GCM) 10K type strain sequencing project: providing services to taxonomists for standard genome sequencing and annotation.</title>
        <authorList>
            <consortium name="The Broad Institute Genomics Platform"/>
            <consortium name="The Broad Institute Genome Sequencing Center for Infectious Disease"/>
            <person name="Wu L."/>
            <person name="Ma J."/>
        </authorList>
    </citation>
    <scope>NUCLEOTIDE SEQUENCE [LARGE SCALE GENOMIC DNA]</scope>
    <source>
        <strain evidence="5">CGMCC 4.7638</strain>
    </source>
</reference>
<protein>
    <submittedName>
        <fullName evidence="4">PLP-dependent cysteine synthase family protein</fullName>
    </submittedName>
</protein>
<evidence type="ECO:0000313" key="4">
    <source>
        <dbReference type="EMBL" id="MFD2484894.1"/>
    </source>
</evidence>
<dbReference type="RefSeq" id="WP_344276451.1">
    <property type="nucleotide sequence ID" value="NZ_BAAAHV010000012.1"/>
</dbReference>
<comment type="caution">
    <text evidence="4">The sequence shown here is derived from an EMBL/GenBank/DDBJ whole genome shotgun (WGS) entry which is preliminary data.</text>
</comment>
<accession>A0ABW5I6A1</accession>